<dbReference type="InterPro" id="IPR020476">
    <property type="entry name" value="Nudix_hydrolase"/>
</dbReference>
<dbReference type="EC" id="3.6.1.22" evidence="4"/>
<keyword evidence="8" id="KW-0520">NAD</keyword>
<feature type="domain" description="Nudix hydrolase" evidence="11">
    <location>
        <begin position="165"/>
        <end position="288"/>
    </location>
</feature>
<keyword evidence="6 10" id="KW-0378">Hydrolase</keyword>
<evidence type="ECO:0000259" key="11">
    <source>
        <dbReference type="PROSITE" id="PS51462"/>
    </source>
</evidence>
<dbReference type="InterPro" id="IPR049734">
    <property type="entry name" value="NudC-like_C"/>
</dbReference>
<protein>
    <recommendedName>
        <fullName evidence="4">NAD(+) diphosphatase</fullName>
        <ecNumber evidence="4">3.6.1.22</ecNumber>
    </recommendedName>
</protein>
<keyword evidence="7" id="KW-0460">Magnesium</keyword>
<dbReference type="NCBIfam" id="NF001299">
    <property type="entry name" value="PRK00241.1"/>
    <property type="match status" value="1"/>
</dbReference>
<dbReference type="SUPFAM" id="SSF55811">
    <property type="entry name" value="Nudix"/>
    <property type="match status" value="1"/>
</dbReference>
<evidence type="ECO:0000256" key="6">
    <source>
        <dbReference type="ARBA" id="ARBA00022801"/>
    </source>
</evidence>
<dbReference type="InterPro" id="IPR015376">
    <property type="entry name" value="Znr_NADH_PPase"/>
</dbReference>
<gene>
    <name evidence="12" type="primary">nudC</name>
    <name evidence="12" type="ORF">ACFSKP_13630</name>
</gene>
<dbReference type="CDD" id="cd03429">
    <property type="entry name" value="NUDIX_NADH_pyrophosphatase_Nudt13"/>
    <property type="match status" value="1"/>
</dbReference>
<dbReference type="Pfam" id="PF09296">
    <property type="entry name" value="NUDIX-like"/>
    <property type="match status" value="1"/>
</dbReference>
<dbReference type="Gene3D" id="3.90.79.10">
    <property type="entry name" value="Nucleoside Triphosphate Pyrophosphohydrolase"/>
    <property type="match status" value="1"/>
</dbReference>
<evidence type="ECO:0000256" key="1">
    <source>
        <dbReference type="ARBA" id="ARBA00001946"/>
    </source>
</evidence>
<dbReference type="Gene3D" id="3.90.79.20">
    <property type="match status" value="1"/>
</dbReference>
<dbReference type="InterPro" id="IPR015797">
    <property type="entry name" value="NUDIX_hydrolase-like_dom_sf"/>
</dbReference>
<comment type="caution">
    <text evidence="12">The sequence shown here is derived from an EMBL/GenBank/DDBJ whole genome shotgun (WGS) entry which is preliminary data.</text>
</comment>
<keyword evidence="5" id="KW-0479">Metal-binding</keyword>
<comment type="catalytic activity">
    <reaction evidence="9">
        <text>a 5'-end NAD(+)-phospho-ribonucleoside in mRNA + H2O = a 5'-end phospho-adenosine-phospho-ribonucleoside in mRNA + beta-nicotinamide D-ribonucleotide + 2 H(+)</text>
        <dbReference type="Rhea" id="RHEA:60876"/>
        <dbReference type="Rhea" id="RHEA-COMP:15698"/>
        <dbReference type="Rhea" id="RHEA-COMP:15719"/>
        <dbReference type="ChEBI" id="CHEBI:14649"/>
        <dbReference type="ChEBI" id="CHEBI:15377"/>
        <dbReference type="ChEBI" id="CHEBI:15378"/>
        <dbReference type="ChEBI" id="CHEBI:144029"/>
        <dbReference type="ChEBI" id="CHEBI:144051"/>
    </reaction>
    <physiologicalReaction direction="left-to-right" evidence="9">
        <dbReference type="Rhea" id="RHEA:60877"/>
    </physiologicalReaction>
</comment>
<comment type="cofactor">
    <cofactor evidence="1">
        <name>Mg(2+)</name>
        <dbReference type="ChEBI" id="CHEBI:18420"/>
    </cofactor>
</comment>
<dbReference type="InterPro" id="IPR015375">
    <property type="entry name" value="NADH_PPase-like_N"/>
</dbReference>
<proteinExistence type="inferred from homology"/>
<evidence type="ECO:0000256" key="2">
    <source>
        <dbReference type="ARBA" id="ARBA00001947"/>
    </source>
</evidence>
<dbReference type="PROSITE" id="PS51462">
    <property type="entry name" value="NUDIX"/>
    <property type="match status" value="1"/>
</dbReference>
<evidence type="ECO:0000256" key="9">
    <source>
        <dbReference type="ARBA" id="ARBA00023679"/>
    </source>
</evidence>
<accession>A0ABW5CXZ5</accession>
<keyword evidence="13" id="KW-1185">Reference proteome</keyword>
<comment type="similarity">
    <text evidence="3">Belongs to the Nudix hydrolase family. NudC subfamily.</text>
</comment>
<evidence type="ECO:0000256" key="8">
    <source>
        <dbReference type="ARBA" id="ARBA00023027"/>
    </source>
</evidence>
<dbReference type="PANTHER" id="PTHR42904:SF6">
    <property type="entry name" value="NAD-CAPPED RNA HYDROLASE NUDT12"/>
    <property type="match status" value="1"/>
</dbReference>
<evidence type="ECO:0000256" key="7">
    <source>
        <dbReference type="ARBA" id="ARBA00022842"/>
    </source>
</evidence>
<evidence type="ECO:0000256" key="5">
    <source>
        <dbReference type="ARBA" id="ARBA00022723"/>
    </source>
</evidence>
<evidence type="ECO:0000256" key="3">
    <source>
        <dbReference type="ARBA" id="ARBA00009595"/>
    </source>
</evidence>
<organism evidence="12 13">
    <name type="scientific">Pontibacter ruber</name>
    <dbReference type="NCBI Taxonomy" id="1343895"/>
    <lineage>
        <taxon>Bacteria</taxon>
        <taxon>Pseudomonadati</taxon>
        <taxon>Bacteroidota</taxon>
        <taxon>Cytophagia</taxon>
        <taxon>Cytophagales</taxon>
        <taxon>Hymenobacteraceae</taxon>
        <taxon>Pontibacter</taxon>
    </lineage>
</organism>
<evidence type="ECO:0000256" key="10">
    <source>
        <dbReference type="RuleBase" id="RU003476"/>
    </source>
</evidence>
<sequence>MNFFSDNILNRHSELRTNAAFIQGKLSADTTRFILVCDNKSLVLSGEKPKAALLQRHELGDLLEQAGLQVFLGVEDEVAYFALGLDGMQDQVETQLGQAYTFTDLKTVALQMPRKQSALLAYARAMVHWNLRHLFCADCGNPTQSSEAGHVRKCKQEGCGKSHFPRTDTAVIVLISEGDACLLGRGAAWPEGRYATVAGFLEPGETLEQAVAREAQEETGVALESIRYHSSQPWPFPASIMVGFMATASNRHLQVDYTELEDARWFTRDEIVEGLQNGTLILPPRVSISYNLIRDWFDQLPGYQLEKFLRQEQGGW</sequence>
<dbReference type="RefSeq" id="WP_250430234.1">
    <property type="nucleotide sequence ID" value="NZ_JALPRR010000003.1"/>
</dbReference>
<evidence type="ECO:0000313" key="12">
    <source>
        <dbReference type="EMBL" id="MFD2247301.1"/>
    </source>
</evidence>
<reference evidence="13" key="1">
    <citation type="journal article" date="2019" name="Int. J. Syst. Evol. Microbiol.">
        <title>The Global Catalogue of Microorganisms (GCM) 10K type strain sequencing project: providing services to taxonomists for standard genome sequencing and annotation.</title>
        <authorList>
            <consortium name="The Broad Institute Genomics Platform"/>
            <consortium name="The Broad Institute Genome Sequencing Center for Infectious Disease"/>
            <person name="Wu L."/>
            <person name="Ma J."/>
        </authorList>
    </citation>
    <scope>NUCLEOTIDE SEQUENCE [LARGE SCALE GENOMIC DNA]</scope>
    <source>
        <strain evidence="13">CGMCC 4.1782</strain>
    </source>
</reference>
<dbReference type="Pfam" id="PF00293">
    <property type="entry name" value="NUDIX"/>
    <property type="match status" value="1"/>
</dbReference>
<dbReference type="Proteomes" id="UP001597374">
    <property type="component" value="Unassembled WGS sequence"/>
</dbReference>
<dbReference type="Pfam" id="PF09297">
    <property type="entry name" value="Zn_ribbon_NUD"/>
    <property type="match status" value="1"/>
</dbReference>
<dbReference type="PANTHER" id="PTHR42904">
    <property type="entry name" value="NUDIX HYDROLASE, NUDC SUBFAMILY"/>
    <property type="match status" value="1"/>
</dbReference>
<dbReference type="InterPro" id="IPR020084">
    <property type="entry name" value="NUDIX_hydrolase_CS"/>
</dbReference>
<dbReference type="InterPro" id="IPR050241">
    <property type="entry name" value="NAD-cap_RNA_hydrolase_NudC"/>
</dbReference>
<evidence type="ECO:0000313" key="13">
    <source>
        <dbReference type="Proteomes" id="UP001597374"/>
    </source>
</evidence>
<comment type="cofactor">
    <cofactor evidence="2">
        <name>Zn(2+)</name>
        <dbReference type="ChEBI" id="CHEBI:29105"/>
    </cofactor>
</comment>
<dbReference type="GO" id="GO:0016787">
    <property type="term" value="F:hydrolase activity"/>
    <property type="evidence" value="ECO:0007669"/>
    <property type="project" value="UniProtKB-KW"/>
</dbReference>
<evidence type="ECO:0000256" key="4">
    <source>
        <dbReference type="ARBA" id="ARBA00012381"/>
    </source>
</evidence>
<dbReference type="PROSITE" id="PS00893">
    <property type="entry name" value="NUDIX_BOX"/>
    <property type="match status" value="1"/>
</dbReference>
<name>A0ABW5CXZ5_9BACT</name>
<dbReference type="EMBL" id="JBHUIM010000002">
    <property type="protein sequence ID" value="MFD2247301.1"/>
    <property type="molecule type" value="Genomic_DNA"/>
</dbReference>
<dbReference type="InterPro" id="IPR000086">
    <property type="entry name" value="NUDIX_hydrolase_dom"/>
</dbReference>
<dbReference type="PRINTS" id="PR00502">
    <property type="entry name" value="NUDIXFAMILY"/>
</dbReference>